<protein>
    <recommendedName>
        <fullName evidence="5">Tyr recombinase domain-containing protein</fullName>
    </recommendedName>
</protein>
<proteinExistence type="predicted"/>
<accession>A0AAD7F3T4</accession>
<dbReference type="InterPro" id="IPR013762">
    <property type="entry name" value="Integrase-like_cat_sf"/>
</dbReference>
<feature type="region of interest" description="Disordered" evidence="2">
    <location>
        <begin position="103"/>
        <end position="140"/>
    </location>
</feature>
<comment type="caution">
    <text evidence="3">The sequence shown here is derived from an EMBL/GenBank/DDBJ whole genome shotgun (WGS) entry which is preliminary data.</text>
</comment>
<evidence type="ECO:0000313" key="4">
    <source>
        <dbReference type="Proteomes" id="UP001218218"/>
    </source>
</evidence>
<dbReference type="InterPro" id="IPR011010">
    <property type="entry name" value="DNA_brk_join_enz"/>
</dbReference>
<evidence type="ECO:0008006" key="5">
    <source>
        <dbReference type="Google" id="ProtNLM"/>
    </source>
</evidence>
<dbReference type="SUPFAM" id="SSF56349">
    <property type="entry name" value="DNA breaking-rejoining enzymes"/>
    <property type="match status" value="1"/>
</dbReference>
<evidence type="ECO:0000256" key="2">
    <source>
        <dbReference type="SAM" id="MobiDB-lite"/>
    </source>
</evidence>
<evidence type="ECO:0000313" key="3">
    <source>
        <dbReference type="EMBL" id="KAJ7364300.1"/>
    </source>
</evidence>
<sequence>MRAYALHDCLKRAGYDSNEFSGHSFRRGAAFAAAEAGYTPEQIKLLGRCKSDAWKLSIDQPLSILRDLSSSLHRAVLPLPTTRPVSTPPSSTQVTIQTPRPAPHHAFAVPLGPSPLRTPVVERPPSLSRTPTTTPPHLPA</sequence>
<evidence type="ECO:0000256" key="1">
    <source>
        <dbReference type="ARBA" id="ARBA00023172"/>
    </source>
</evidence>
<dbReference type="AlphaFoldDB" id="A0AAD7F3T4"/>
<gene>
    <name evidence="3" type="ORF">DFH08DRAFT_949904</name>
</gene>
<reference evidence="3" key="1">
    <citation type="submission" date="2023-03" db="EMBL/GenBank/DDBJ databases">
        <title>Massive genome expansion in bonnet fungi (Mycena s.s.) driven by repeated elements and novel gene families across ecological guilds.</title>
        <authorList>
            <consortium name="Lawrence Berkeley National Laboratory"/>
            <person name="Harder C.B."/>
            <person name="Miyauchi S."/>
            <person name="Viragh M."/>
            <person name="Kuo A."/>
            <person name="Thoen E."/>
            <person name="Andreopoulos B."/>
            <person name="Lu D."/>
            <person name="Skrede I."/>
            <person name="Drula E."/>
            <person name="Henrissat B."/>
            <person name="Morin E."/>
            <person name="Kohler A."/>
            <person name="Barry K."/>
            <person name="LaButti K."/>
            <person name="Morin E."/>
            <person name="Salamov A."/>
            <person name="Lipzen A."/>
            <person name="Mereny Z."/>
            <person name="Hegedus B."/>
            <person name="Baldrian P."/>
            <person name="Stursova M."/>
            <person name="Weitz H."/>
            <person name="Taylor A."/>
            <person name="Grigoriev I.V."/>
            <person name="Nagy L.G."/>
            <person name="Martin F."/>
            <person name="Kauserud H."/>
        </authorList>
    </citation>
    <scope>NUCLEOTIDE SEQUENCE</scope>
    <source>
        <strain evidence="3">CBHHK002</strain>
    </source>
</reference>
<dbReference type="GO" id="GO:0003677">
    <property type="term" value="F:DNA binding"/>
    <property type="evidence" value="ECO:0007669"/>
    <property type="project" value="InterPro"/>
</dbReference>
<organism evidence="3 4">
    <name type="scientific">Mycena albidolilacea</name>
    <dbReference type="NCBI Taxonomy" id="1033008"/>
    <lineage>
        <taxon>Eukaryota</taxon>
        <taxon>Fungi</taxon>
        <taxon>Dikarya</taxon>
        <taxon>Basidiomycota</taxon>
        <taxon>Agaricomycotina</taxon>
        <taxon>Agaricomycetes</taxon>
        <taxon>Agaricomycetidae</taxon>
        <taxon>Agaricales</taxon>
        <taxon>Marasmiineae</taxon>
        <taxon>Mycenaceae</taxon>
        <taxon>Mycena</taxon>
    </lineage>
</organism>
<dbReference type="Proteomes" id="UP001218218">
    <property type="component" value="Unassembled WGS sequence"/>
</dbReference>
<keyword evidence="4" id="KW-1185">Reference proteome</keyword>
<dbReference type="EMBL" id="JARIHO010000003">
    <property type="protein sequence ID" value="KAJ7364300.1"/>
    <property type="molecule type" value="Genomic_DNA"/>
</dbReference>
<dbReference type="GO" id="GO:0015074">
    <property type="term" value="P:DNA integration"/>
    <property type="evidence" value="ECO:0007669"/>
    <property type="project" value="InterPro"/>
</dbReference>
<feature type="compositionally biased region" description="Low complexity" evidence="2">
    <location>
        <begin position="123"/>
        <end position="132"/>
    </location>
</feature>
<dbReference type="Gene3D" id="1.10.443.10">
    <property type="entry name" value="Intergrase catalytic core"/>
    <property type="match status" value="1"/>
</dbReference>
<name>A0AAD7F3T4_9AGAR</name>
<keyword evidence="1" id="KW-0233">DNA recombination</keyword>
<dbReference type="GO" id="GO:0006310">
    <property type="term" value="P:DNA recombination"/>
    <property type="evidence" value="ECO:0007669"/>
    <property type="project" value="UniProtKB-KW"/>
</dbReference>